<proteinExistence type="inferred from homology"/>
<gene>
    <name evidence="7" type="primary">hxlA</name>
    <name evidence="7" type="ORF">K040078D81_15990</name>
</gene>
<dbReference type="PANTHER" id="PTHR35039:SF3">
    <property type="entry name" value="3-KETO-L-GULONATE-6-PHOSPHATE DECARBOXYLASE SGBH-RELATED"/>
    <property type="match status" value="1"/>
</dbReference>
<comment type="caution">
    <text evidence="7">The sequence shown here is derived from an EMBL/GenBank/DDBJ whole genome shotgun (WGS) entry which is preliminary data.</text>
</comment>
<dbReference type="EMBL" id="BAABYW010000001">
    <property type="protein sequence ID" value="GAA6407482.1"/>
    <property type="molecule type" value="Genomic_DNA"/>
</dbReference>
<dbReference type="NCBIfam" id="TIGR03128">
    <property type="entry name" value="RuMP_HxlA"/>
    <property type="match status" value="1"/>
</dbReference>
<evidence type="ECO:0000256" key="5">
    <source>
        <dbReference type="ARBA" id="ARBA00023239"/>
    </source>
</evidence>
<reference evidence="7 8" key="1">
    <citation type="submission" date="2024-04" db="EMBL/GenBank/DDBJ databases">
        <title>Defined microbial consortia suppress multidrug-resistant proinflammatory Enterobacteriaceae via ecological control.</title>
        <authorList>
            <person name="Furuichi M."/>
            <person name="Kawaguchi T."/>
            <person name="Pust M."/>
            <person name="Yasuma K."/>
            <person name="Plichta D."/>
            <person name="Hasegawa N."/>
            <person name="Ohya T."/>
            <person name="Bhattarai S."/>
            <person name="Sasajima S."/>
            <person name="Aoto Y."/>
            <person name="Tuganbaev T."/>
            <person name="Yaginuma M."/>
            <person name="Ueda M."/>
            <person name="Okahashi N."/>
            <person name="Amafuji K."/>
            <person name="Kiridooshi Y."/>
            <person name="Sugita K."/>
            <person name="Strazar M."/>
            <person name="Skelly A."/>
            <person name="Suda W."/>
            <person name="Hattori M."/>
            <person name="Nakamoto N."/>
            <person name="Caballero S."/>
            <person name="Norman J."/>
            <person name="Olle B."/>
            <person name="Tanoue T."/>
            <person name="Arita M."/>
            <person name="Bucci V."/>
            <person name="Atarashi K."/>
            <person name="Xavier R."/>
            <person name="Honda K."/>
        </authorList>
    </citation>
    <scope>NUCLEOTIDE SEQUENCE [LARGE SCALE GENOMIC DNA]</scope>
    <source>
        <strain evidence="8">k04-0078-D8-1</strain>
    </source>
</reference>
<dbReference type="SMART" id="SM00934">
    <property type="entry name" value="OMPdecase"/>
    <property type="match status" value="1"/>
</dbReference>
<keyword evidence="5" id="KW-0456">Lyase</keyword>
<dbReference type="InterPro" id="IPR001754">
    <property type="entry name" value="OMPdeCOase_dom"/>
</dbReference>
<dbReference type="Proteomes" id="UP001600943">
    <property type="component" value="Unassembled WGS sequence"/>
</dbReference>
<evidence type="ECO:0000256" key="3">
    <source>
        <dbReference type="ARBA" id="ARBA00006350"/>
    </source>
</evidence>
<evidence type="ECO:0000256" key="2">
    <source>
        <dbReference type="ARBA" id="ARBA00005014"/>
    </source>
</evidence>
<organism evidence="7 8">
    <name type="scientific">Blautia hominis</name>
    <dbReference type="NCBI Taxonomy" id="2025493"/>
    <lineage>
        <taxon>Bacteria</taxon>
        <taxon>Bacillati</taxon>
        <taxon>Bacillota</taxon>
        <taxon>Clostridia</taxon>
        <taxon>Lachnospirales</taxon>
        <taxon>Lachnospiraceae</taxon>
        <taxon>Blautia</taxon>
    </lineage>
</organism>
<dbReference type="EC" id="4.1.2.43" evidence="4"/>
<comment type="similarity">
    <text evidence="3">Belongs to the HPS/KGPDC family. HPS subfamily.</text>
</comment>
<dbReference type="PANTHER" id="PTHR35039">
    <property type="entry name" value="3-KETO-L-GULONATE-6-PHOSPHATE DECARBOXYLASE SGBH-RELATED"/>
    <property type="match status" value="1"/>
</dbReference>
<evidence type="ECO:0000259" key="6">
    <source>
        <dbReference type="SMART" id="SM00934"/>
    </source>
</evidence>
<dbReference type="RefSeq" id="WP_390404431.1">
    <property type="nucleotide sequence ID" value="NZ_BAABYW010000001.1"/>
</dbReference>
<keyword evidence="8" id="KW-1185">Reference proteome</keyword>
<dbReference type="InterPro" id="IPR011060">
    <property type="entry name" value="RibuloseP-bd_barrel"/>
</dbReference>
<name>A0ABQ0B7Q6_9FIRM</name>
<dbReference type="Pfam" id="PF00215">
    <property type="entry name" value="OMPdecase"/>
    <property type="match status" value="1"/>
</dbReference>
<protein>
    <recommendedName>
        <fullName evidence="4">3-hexulose-6-phosphate synthase</fullName>
        <ecNumber evidence="4">4.1.2.43</ecNumber>
    </recommendedName>
</protein>
<comment type="catalytic activity">
    <reaction evidence="1">
        <text>D-ribulose 5-phosphate + formaldehyde = D-arabino-hex-3-ulose 6-phosphate</text>
        <dbReference type="Rhea" id="RHEA:25201"/>
        <dbReference type="ChEBI" id="CHEBI:16842"/>
        <dbReference type="ChEBI" id="CHEBI:58121"/>
        <dbReference type="ChEBI" id="CHEBI:58542"/>
        <dbReference type="EC" id="4.1.2.43"/>
    </reaction>
</comment>
<dbReference type="SUPFAM" id="SSF51366">
    <property type="entry name" value="Ribulose-phoshate binding barrel"/>
    <property type="match status" value="1"/>
</dbReference>
<comment type="pathway">
    <text evidence="2">One-carbon metabolism; formaldehyde assimilation via RuMP pathway; D-fructose 6-phosphate from D-ribulose 5-phosphate and formaldehyde: step 1/2.</text>
</comment>
<feature type="domain" description="Orotidine 5'-phosphate decarboxylase" evidence="6">
    <location>
        <begin position="2"/>
        <end position="203"/>
    </location>
</feature>
<sequence length="216" mass="22856">MKLQIAFDLMSANDALDAAAEIYDIIDIIEVGTPMIVREGMVPVRMLKKSYPDTTVLADVKIVDGGDIESADAFHAGADIVTVLAAAADETIKGVVSTAVRYGKKTMVDMIGISDIQKRAEELDALGVDYICVHTAVDVQGKRESPYHDLSLLLPVLKNSKAAVAGGVNMAAIPVLKDLDPEIVVAGSALTGQSDIRRAVLEMQDAIKGGKTYGNS</sequence>
<evidence type="ECO:0000256" key="1">
    <source>
        <dbReference type="ARBA" id="ARBA00000718"/>
    </source>
</evidence>
<dbReference type="InterPro" id="IPR013785">
    <property type="entry name" value="Aldolase_TIM"/>
</dbReference>
<evidence type="ECO:0000313" key="7">
    <source>
        <dbReference type="EMBL" id="GAA6407482.1"/>
    </source>
</evidence>
<evidence type="ECO:0000256" key="4">
    <source>
        <dbReference type="ARBA" id="ARBA00012890"/>
    </source>
</evidence>
<evidence type="ECO:0000313" key="8">
    <source>
        <dbReference type="Proteomes" id="UP001600943"/>
    </source>
</evidence>
<dbReference type="InterPro" id="IPR017553">
    <property type="entry name" value="3-hexulose-6-phosphate_synth"/>
</dbReference>
<dbReference type="Gene3D" id="3.20.20.70">
    <property type="entry name" value="Aldolase class I"/>
    <property type="match status" value="1"/>
</dbReference>
<accession>A0ABQ0B7Q6</accession>